<evidence type="ECO:0008006" key="3">
    <source>
        <dbReference type="Google" id="ProtNLM"/>
    </source>
</evidence>
<reference evidence="1 2" key="1">
    <citation type="journal article" date="2009" name="Stand. Genomic Sci.">
        <title>Complete genome sequence of Leptotrichia buccalis type strain (C-1013-b).</title>
        <authorList>
            <person name="Ivanova N."/>
            <person name="Gronow S."/>
            <person name="Lapidus A."/>
            <person name="Copeland A."/>
            <person name="Glavina Del Rio T."/>
            <person name="Nolan M."/>
            <person name="Lucas S."/>
            <person name="Chen F."/>
            <person name="Tice H."/>
            <person name="Cheng J.F."/>
            <person name="Saunders E."/>
            <person name="Bruce D."/>
            <person name="Goodwin L."/>
            <person name="Brettin T."/>
            <person name="Detter J.C."/>
            <person name="Han C."/>
            <person name="Pitluck S."/>
            <person name="Mikhailova N."/>
            <person name="Pati A."/>
            <person name="Mavrommatis K."/>
            <person name="Chen A."/>
            <person name="Palaniappan K."/>
            <person name="Land M."/>
            <person name="Hauser L."/>
            <person name="Chang Y.J."/>
            <person name="Jeffries C.D."/>
            <person name="Chain P."/>
            <person name="Rohde C."/>
            <person name="Goker M."/>
            <person name="Bristow J."/>
            <person name="Eisen J.A."/>
            <person name="Markowitz V."/>
            <person name="Hugenholtz P."/>
            <person name="Kyrpides N.C."/>
            <person name="Klenk H.P."/>
        </authorList>
    </citation>
    <scope>NUCLEOTIDE SEQUENCE [LARGE SCALE GENOMIC DNA]</scope>
    <source>
        <strain evidence="2">ATCC 14201 / DSM 1135 / JCM 12969 / NCTC 10249 / C-1013-b</strain>
    </source>
</reference>
<dbReference type="SUPFAM" id="SSF48452">
    <property type="entry name" value="TPR-like"/>
    <property type="match status" value="1"/>
</dbReference>
<dbReference type="KEGG" id="lba:Lebu_0877"/>
<gene>
    <name evidence="1" type="ordered locus">Lebu_0877</name>
</gene>
<protein>
    <recommendedName>
        <fullName evidence="3">Tetratricopeptide repeat protein</fullName>
    </recommendedName>
</protein>
<dbReference type="RefSeq" id="WP_015769133.1">
    <property type="nucleotide sequence ID" value="NC_013192.1"/>
</dbReference>
<sequence length="454" mass="53494">MKKIFLMLLLIFCVISCELKKAQEAYDRKEYLESMKIVLKYFEKNPHKLQKIKPDVKNDLIAKFSNIVSIYERKAYNGTPDEKIEGYSSLGQIYMLVDKYSASHEFTNFTREHNLNSIYDNYESLISQKIRDNMSWENYENIYQTVKKYYNGHIEFMEELMNSGKMTFYREVHEKMSRSKADKLIDIAQRFENSGNYRNAEKLYLDASKTYSRYDENYRQAKTRYYETKQRADLIDAEKSYNLGLAEVRKNTKSSYRKAANYFEEAAKFVPNYRDSKELARKYESMGEIHYYFSECPTTVENYISSGLARVGSKKMSIGYADVVISCDMDTRYRVYEGLPKRVGRTEVGQVRDKNGMFVTKQYMFQEIEKISTETMDMKYTIKLSGLSRKSVNGSFSVENKYKELVYSGDVPEKYRSVKESPLGKDEMKKKAYKTMLDKAHTELEEIIKVIKNL</sequence>
<dbReference type="InterPro" id="IPR011990">
    <property type="entry name" value="TPR-like_helical_dom_sf"/>
</dbReference>
<dbReference type="AlphaFoldDB" id="C7N9F4"/>
<evidence type="ECO:0000313" key="2">
    <source>
        <dbReference type="Proteomes" id="UP000001910"/>
    </source>
</evidence>
<dbReference type="STRING" id="523794.Lebu_0877"/>
<dbReference type="OrthoDB" id="80453at2"/>
<keyword evidence="2" id="KW-1185">Reference proteome</keyword>
<evidence type="ECO:0000313" key="1">
    <source>
        <dbReference type="EMBL" id="ACV38785.1"/>
    </source>
</evidence>
<dbReference type="eggNOG" id="ENOG502ZAZU">
    <property type="taxonomic scope" value="Bacteria"/>
</dbReference>
<organism evidence="1 2">
    <name type="scientific">Leptotrichia buccalis (strain ATCC 14201 / DSM 1135 / JCM 12969 / NCTC 10249 / C-1013-b)</name>
    <dbReference type="NCBI Taxonomy" id="523794"/>
    <lineage>
        <taxon>Bacteria</taxon>
        <taxon>Fusobacteriati</taxon>
        <taxon>Fusobacteriota</taxon>
        <taxon>Fusobacteriia</taxon>
        <taxon>Fusobacteriales</taxon>
        <taxon>Leptotrichiaceae</taxon>
        <taxon>Leptotrichia</taxon>
    </lineage>
</organism>
<proteinExistence type="predicted"/>
<dbReference type="Proteomes" id="UP000001910">
    <property type="component" value="Chromosome"/>
</dbReference>
<dbReference type="EMBL" id="CP001685">
    <property type="protein sequence ID" value="ACV38785.1"/>
    <property type="molecule type" value="Genomic_DNA"/>
</dbReference>
<accession>C7N9F4</accession>
<dbReference type="HOGENOM" id="CLU_602430_0_0_0"/>
<name>C7N9F4_LEPBD</name>